<proteinExistence type="predicted"/>
<protein>
    <submittedName>
        <fullName evidence="2">Uncharacterized protein</fullName>
    </submittedName>
</protein>
<gene>
    <name evidence="2" type="ORF">ACH5RR_008025</name>
</gene>
<name>A0ABD3AAX2_9GENT</name>
<dbReference type="EMBL" id="JBJUIK010000004">
    <property type="protein sequence ID" value="KAL3528703.1"/>
    <property type="molecule type" value="Genomic_DNA"/>
</dbReference>
<feature type="compositionally biased region" description="Basic and acidic residues" evidence="1">
    <location>
        <begin position="46"/>
        <end position="63"/>
    </location>
</feature>
<dbReference type="AlphaFoldDB" id="A0ABD3AAX2"/>
<evidence type="ECO:0000313" key="2">
    <source>
        <dbReference type="EMBL" id="KAL3528703.1"/>
    </source>
</evidence>
<dbReference type="Proteomes" id="UP001630127">
    <property type="component" value="Unassembled WGS sequence"/>
</dbReference>
<comment type="caution">
    <text evidence="2">The sequence shown here is derived from an EMBL/GenBank/DDBJ whole genome shotgun (WGS) entry which is preliminary data.</text>
</comment>
<feature type="compositionally biased region" description="Basic and acidic residues" evidence="1">
    <location>
        <begin position="70"/>
        <end position="79"/>
    </location>
</feature>
<sequence>MFSFVKPKPQSKKALELKRVRKEFKKRKNQGQKVYDDRLKIKKAEAEEKNKKMRKLEREIEGREGEEDDEKRGGKGKENPYMKMVMQFMKSGACVWREKNQRLPQYLERDVDIKFSDVVGL</sequence>
<accession>A0ABD3AAX2</accession>
<organism evidence="2 3">
    <name type="scientific">Cinchona calisaya</name>
    <dbReference type="NCBI Taxonomy" id="153742"/>
    <lineage>
        <taxon>Eukaryota</taxon>
        <taxon>Viridiplantae</taxon>
        <taxon>Streptophyta</taxon>
        <taxon>Embryophyta</taxon>
        <taxon>Tracheophyta</taxon>
        <taxon>Spermatophyta</taxon>
        <taxon>Magnoliopsida</taxon>
        <taxon>eudicotyledons</taxon>
        <taxon>Gunneridae</taxon>
        <taxon>Pentapetalae</taxon>
        <taxon>asterids</taxon>
        <taxon>lamiids</taxon>
        <taxon>Gentianales</taxon>
        <taxon>Rubiaceae</taxon>
        <taxon>Cinchonoideae</taxon>
        <taxon>Cinchoneae</taxon>
        <taxon>Cinchona</taxon>
    </lineage>
</organism>
<evidence type="ECO:0000313" key="3">
    <source>
        <dbReference type="Proteomes" id="UP001630127"/>
    </source>
</evidence>
<keyword evidence="3" id="KW-1185">Reference proteome</keyword>
<feature type="region of interest" description="Disordered" evidence="1">
    <location>
        <begin position="46"/>
        <end position="79"/>
    </location>
</feature>
<reference evidence="2 3" key="1">
    <citation type="submission" date="2024-11" db="EMBL/GenBank/DDBJ databases">
        <title>A near-complete genome assembly of Cinchona calisaya.</title>
        <authorList>
            <person name="Lian D.C."/>
            <person name="Zhao X.W."/>
            <person name="Wei L."/>
        </authorList>
    </citation>
    <scope>NUCLEOTIDE SEQUENCE [LARGE SCALE GENOMIC DNA]</scope>
    <source>
        <tissue evidence="2">Nenye</tissue>
    </source>
</reference>
<evidence type="ECO:0000256" key="1">
    <source>
        <dbReference type="SAM" id="MobiDB-lite"/>
    </source>
</evidence>